<comment type="caution">
    <text evidence="1">The sequence shown here is derived from an EMBL/GenBank/DDBJ whole genome shotgun (WGS) entry which is preliminary data.</text>
</comment>
<sequence length="68" mass="7339">MLALSLKIGTDSVVKDRILDLLSRGEEEESRGEDVSTCDPVVNHSETISHTVSVPLQTTLGTLEEIAC</sequence>
<evidence type="ECO:0000313" key="1">
    <source>
        <dbReference type="EMBL" id="MCJ8739087.1"/>
    </source>
</evidence>
<dbReference type="EMBL" id="CM040987">
    <property type="protein sequence ID" value="MCJ8739087.1"/>
    <property type="molecule type" value="Genomic_DNA"/>
</dbReference>
<name>A0ACC5YUS7_9TELE</name>
<reference evidence="1" key="1">
    <citation type="submission" date="2020-02" db="EMBL/GenBank/DDBJ databases">
        <title>Genome sequencing of the panga catfish, Pangasius djambal.</title>
        <authorList>
            <person name="Wen M."/>
            <person name="Zahm M."/>
            <person name="Roques C."/>
            <person name="Cabau C."/>
            <person name="Klopp C."/>
            <person name="Donnadieu C."/>
            <person name="Jouanno E."/>
            <person name="Avarre J.-C."/>
            <person name="Campet M."/>
            <person name="Ha T."/>
            <person name="Dugue R."/>
            <person name="Lampietro C."/>
            <person name="Louis A."/>
            <person name="Herpin A."/>
            <person name="Echchiki A."/>
            <person name="Berthelot C."/>
            <person name="Parey E."/>
            <person name="Roest-Crollius H."/>
            <person name="Braasch I."/>
            <person name="Postlethwait J.H."/>
            <person name="Bobe J."/>
            <person name="Montfort J."/>
            <person name="Bouchez O."/>
            <person name="Begum T."/>
            <person name="Schartl M."/>
            <person name="Gustiano R."/>
            <person name="Guiguen Y."/>
        </authorList>
    </citation>
    <scope>NUCLEOTIDE SEQUENCE</scope>
    <source>
        <strain evidence="1">Pdj_M5554</strain>
    </source>
</reference>
<keyword evidence="2" id="KW-1185">Reference proteome</keyword>
<accession>A0ACC5YUS7</accession>
<organism evidence="1 2">
    <name type="scientific">Pangasius djambal</name>
    <dbReference type="NCBI Taxonomy" id="1691987"/>
    <lineage>
        <taxon>Eukaryota</taxon>
        <taxon>Metazoa</taxon>
        <taxon>Chordata</taxon>
        <taxon>Craniata</taxon>
        <taxon>Vertebrata</taxon>
        <taxon>Euteleostomi</taxon>
        <taxon>Actinopterygii</taxon>
        <taxon>Neopterygii</taxon>
        <taxon>Teleostei</taxon>
        <taxon>Ostariophysi</taxon>
        <taxon>Siluriformes</taxon>
        <taxon>Pangasiidae</taxon>
        <taxon>Pangasius</taxon>
    </lineage>
</organism>
<gene>
    <name evidence="1" type="ORF">PDJAM_G00043170</name>
</gene>
<dbReference type="Proteomes" id="UP000830395">
    <property type="component" value="Chromosome 13"/>
</dbReference>
<proteinExistence type="predicted"/>
<evidence type="ECO:0000313" key="2">
    <source>
        <dbReference type="Proteomes" id="UP000830395"/>
    </source>
</evidence>
<protein>
    <submittedName>
        <fullName evidence="1">Uncharacterized protein</fullName>
    </submittedName>
</protein>